<dbReference type="InterPro" id="IPR036271">
    <property type="entry name" value="Tet_transcr_reg_TetR-rel_C_sf"/>
</dbReference>
<evidence type="ECO:0000313" key="7">
    <source>
        <dbReference type="Proteomes" id="UP000584867"/>
    </source>
</evidence>
<name>A0A7W7ZN35_9BACT</name>
<dbReference type="SUPFAM" id="SSF48498">
    <property type="entry name" value="Tetracyclin repressor-like, C-terminal domain"/>
    <property type="match status" value="1"/>
</dbReference>
<reference evidence="6 7" key="1">
    <citation type="submission" date="2020-08" db="EMBL/GenBank/DDBJ databases">
        <title>Genomic Encyclopedia of Type Strains, Phase IV (KMG-V): Genome sequencing to study the core and pangenomes of soil and plant-associated prokaryotes.</title>
        <authorList>
            <person name="Whitman W."/>
        </authorList>
    </citation>
    <scope>NUCLEOTIDE SEQUENCE [LARGE SCALE GENOMIC DNA]</scope>
    <source>
        <strain evidence="6 7">X5P3</strain>
    </source>
</reference>
<comment type="caution">
    <text evidence="6">The sequence shown here is derived from an EMBL/GenBank/DDBJ whole genome shotgun (WGS) entry which is preliminary data.</text>
</comment>
<dbReference type="PROSITE" id="PS50977">
    <property type="entry name" value="HTH_TETR_2"/>
    <property type="match status" value="1"/>
</dbReference>
<protein>
    <submittedName>
        <fullName evidence="6">AcrR family transcriptional regulator</fullName>
    </submittedName>
</protein>
<organism evidence="6 7">
    <name type="scientific">Granulicella mallensis</name>
    <dbReference type="NCBI Taxonomy" id="940614"/>
    <lineage>
        <taxon>Bacteria</taxon>
        <taxon>Pseudomonadati</taxon>
        <taxon>Acidobacteriota</taxon>
        <taxon>Terriglobia</taxon>
        <taxon>Terriglobales</taxon>
        <taxon>Acidobacteriaceae</taxon>
        <taxon>Granulicella</taxon>
    </lineage>
</organism>
<sequence>MKKNVTTEKRKTFRHGDLRNALVTAGLEMAHAGGPNAVILREATRQAGVSPNAAYRHFASQAELLDAVRSACLSRLAAAIEDEMKKQRPGRDPQAFARKSLRAVGIGYLGFAMREPGMFRTAFSVPPAVDSPNPANMASMGLNPFQLLSLALDHMQQSGLLSKKDRKDAEYLAWSSVHGLALLVLEGPLHKMPKEIVLALGERLVVMVERGLATQPL</sequence>
<evidence type="ECO:0000313" key="6">
    <source>
        <dbReference type="EMBL" id="MBB5062231.1"/>
    </source>
</evidence>
<keyword evidence="3" id="KW-0804">Transcription</keyword>
<dbReference type="Gene3D" id="1.10.357.10">
    <property type="entry name" value="Tetracycline Repressor, domain 2"/>
    <property type="match status" value="1"/>
</dbReference>
<dbReference type="Pfam" id="PF13305">
    <property type="entry name" value="TetR_C_33"/>
    <property type="match status" value="1"/>
</dbReference>
<gene>
    <name evidence="6" type="ORF">HDF15_000558</name>
</gene>
<dbReference type="InterPro" id="IPR009057">
    <property type="entry name" value="Homeodomain-like_sf"/>
</dbReference>
<dbReference type="RefSeq" id="WP_184252726.1">
    <property type="nucleotide sequence ID" value="NZ_JACHIO010000002.1"/>
</dbReference>
<evidence type="ECO:0000256" key="3">
    <source>
        <dbReference type="ARBA" id="ARBA00023163"/>
    </source>
</evidence>
<keyword evidence="1" id="KW-0805">Transcription regulation</keyword>
<feature type="domain" description="HTH tetR-type" evidence="5">
    <location>
        <begin position="16"/>
        <end position="76"/>
    </location>
</feature>
<accession>A0A7W7ZN35</accession>
<feature type="DNA-binding region" description="H-T-H motif" evidence="4">
    <location>
        <begin position="39"/>
        <end position="58"/>
    </location>
</feature>
<keyword evidence="2 4" id="KW-0238">DNA-binding</keyword>
<evidence type="ECO:0000256" key="4">
    <source>
        <dbReference type="PROSITE-ProRule" id="PRU00335"/>
    </source>
</evidence>
<dbReference type="InterPro" id="IPR001647">
    <property type="entry name" value="HTH_TetR"/>
</dbReference>
<dbReference type="SUPFAM" id="SSF46689">
    <property type="entry name" value="Homeodomain-like"/>
    <property type="match status" value="1"/>
</dbReference>
<dbReference type="EMBL" id="JACHIO010000002">
    <property type="protein sequence ID" value="MBB5062231.1"/>
    <property type="molecule type" value="Genomic_DNA"/>
</dbReference>
<dbReference type="Pfam" id="PF00440">
    <property type="entry name" value="TetR_N"/>
    <property type="match status" value="1"/>
</dbReference>
<proteinExistence type="predicted"/>
<dbReference type="GO" id="GO:0003677">
    <property type="term" value="F:DNA binding"/>
    <property type="evidence" value="ECO:0007669"/>
    <property type="project" value="UniProtKB-UniRule"/>
</dbReference>
<evidence type="ECO:0000256" key="1">
    <source>
        <dbReference type="ARBA" id="ARBA00023015"/>
    </source>
</evidence>
<dbReference type="AlphaFoldDB" id="A0A7W7ZN35"/>
<dbReference type="InterPro" id="IPR025996">
    <property type="entry name" value="MT1864/Rv1816-like_C"/>
</dbReference>
<dbReference type="Proteomes" id="UP000584867">
    <property type="component" value="Unassembled WGS sequence"/>
</dbReference>
<evidence type="ECO:0000259" key="5">
    <source>
        <dbReference type="PROSITE" id="PS50977"/>
    </source>
</evidence>
<evidence type="ECO:0000256" key="2">
    <source>
        <dbReference type="ARBA" id="ARBA00023125"/>
    </source>
</evidence>